<dbReference type="RefSeq" id="WP_119671983.1">
    <property type="nucleotide sequence ID" value="NZ_QXED01000022.1"/>
</dbReference>
<evidence type="ECO:0000313" key="10">
    <source>
        <dbReference type="Proteomes" id="UP000283523"/>
    </source>
</evidence>
<protein>
    <submittedName>
        <fullName evidence="9">ABC transporter permease</fullName>
    </submittedName>
</protein>
<keyword evidence="2" id="KW-1003">Cell membrane</keyword>
<feature type="domain" description="ABC3 transporter permease C-terminal" evidence="7">
    <location>
        <begin position="667"/>
        <end position="779"/>
    </location>
</feature>
<feature type="domain" description="ABC3 transporter permease C-terminal" evidence="7">
    <location>
        <begin position="281"/>
        <end position="397"/>
    </location>
</feature>
<evidence type="ECO:0000256" key="1">
    <source>
        <dbReference type="ARBA" id="ARBA00004651"/>
    </source>
</evidence>
<evidence type="ECO:0000256" key="6">
    <source>
        <dbReference type="SAM" id="Phobius"/>
    </source>
</evidence>
<keyword evidence="3 6" id="KW-0812">Transmembrane</keyword>
<evidence type="ECO:0000259" key="8">
    <source>
        <dbReference type="Pfam" id="PF12704"/>
    </source>
</evidence>
<reference evidence="9 10" key="1">
    <citation type="submission" date="2018-08" db="EMBL/GenBank/DDBJ databases">
        <title>Fibrisoma montanum sp. nov., isolated from Danxia mountain soil.</title>
        <authorList>
            <person name="Huang Y."/>
        </authorList>
    </citation>
    <scope>NUCLEOTIDE SEQUENCE [LARGE SCALE GENOMIC DNA]</scope>
    <source>
        <strain evidence="9 10">HYT19</strain>
    </source>
</reference>
<dbReference type="GO" id="GO:0005886">
    <property type="term" value="C:plasma membrane"/>
    <property type="evidence" value="ECO:0007669"/>
    <property type="project" value="UniProtKB-SubCell"/>
</dbReference>
<dbReference type="InterPro" id="IPR050250">
    <property type="entry name" value="Macrolide_Exporter_MacB"/>
</dbReference>
<keyword evidence="4 6" id="KW-1133">Transmembrane helix</keyword>
<name>A0A418LVI0_9BACT</name>
<accession>A0A418LVI0</accession>
<feature type="transmembrane region" description="Helical" evidence="6">
    <location>
        <begin position="663"/>
        <end position="687"/>
    </location>
</feature>
<dbReference type="EMBL" id="QXED01000022">
    <property type="protein sequence ID" value="RIV17237.1"/>
    <property type="molecule type" value="Genomic_DNA"/>
</dbReference>
<evidence type="ECO:0000259" key="7">
    <source>
        <dbReference type="Pfam" id="PF02687"/>
    </source>
</evidence>
<evidence type="ECO:0000313" key="9">
    <source>
        <dbReference type="EMBL" id="RIV17237.1"/>
    </source>
</evidence>
<gene>
    <name evidence="9" type="ORF">DYU11_32755</name>
</gene>
<dbReference type="PANTHER" id="PTHR30572">
    <property type="entry name" value="MEMBRANE COMPONENT OF TRANSPORTER-RELATED"/>
    <property type="match status" value="1"/>
</dbReference>
<feature type="domain" description="MacB-like periplasmic core" evidence="8">
    <location>
        <begin position="20"/>
        <end position="234"/>
    </location>
</feature>
<dbReference type="Pfam" id="PF12704">
    <property type="entry name" value="MacB_PCD"/>
    <property type="match status" value="2"/>
</dbReference>
<dbReference type="InterPro" id="IPR025857">
    <property type="entry name" value="MacB_PCD"/>
</dbReference>
<evidence type="ECO:0000256" key="3">
    <source>
        <dbReference type="ARBA" id="ARBA00022692"/>
    </source>
</evidence>
<comment type="caution">
    <text evidence="9">The sequence shown here is derived from an EMBL/GenBank/DDBJ whole genome shotgun (WGS) entry which is preliminary data.</text>
</comment>
<evidence type="ECO:0000256" key="5">
    <source>
        <dbReference type="ARBA" id="ARBA00023136"/>
    </source>
</evidence>
<dbReference type="GO" id="GO:0022857">
    <property type="term" value="F:transmembrane transporter activity"/>
    <property type="evidence" value="ECO:0007669"/>
    <property type="project" value="TreeGrafter"/>
</dbReference>
<feature type="transmembrane region" description="Helical" evidence="6">
    <location>
        <begin position="21"/>
        <end position="41"/>
    </location>
</feature>
<comment type="subcellular location">
    <subcellularLocation>
        <location evidence="1">Cell membrane</location>
        <topology evidence="1">Multi-pass membrane protein</topology>
    </subcellularLocation>
</comment>
<keyword evidence="5 6" id="KW-0472">Membrane</keyword>
<feature type="domain" description="MacB-like periplasmic core" evidence="8">
    <location>
        <begin position="424"/>
        <end position="627"/>
    </location>
</feature>
<proteinExistence type="predicted"/>
<feature type="transmembrane region" description="Helical" evidence="6">
    <location>
        <begin position="417"/>
        <end position="437"/>
    </location>
</feature>
<keyword evidence="10" id="KW-1185">Reference proteome</keyword>
<dbReference type="Pfam" id="PF02687">
    <property type="entry name" value="FtsX"/>
    <property type="match status" value="2"/>
</dbReference>
<organism evidence="9 10">
    <name type="scientific">Fibrisoma montanum</name>
    <dbReference type="NCBI Taxonomy" id="2305895"/>
    <lineage>
        <taxon>Bacteria</taxon>
        <taxon>Pseudomonadati</taxon>
        <taxon>Bacteroidota</taxon>
        <taxon>Cytophagia</taxon>
        <taxon>Cytophagales</taxon>
        <taxon>Spirosomataceae</taxon>
        <taxon>Fibrisoma</taxon>
    </lineage>
</organism>
<dbReference type="PANTHER" id="PTHR30572:SF18">
    <property type="entry name" value="ABC-TYPE MACROLIDE FAMILY EXPORT SYSTEM PERMEASE COMPONENT 2"/>
    <property type="match status" value="1"/>
</dbReference>
<evidence type="ECO:0000256" key="4">
    <source>
        <dbReference type="ARBA" id="ARBA00022989"/>
    </source>
</evidence>
<feature type="transmembrane region" description="Helical" evidence="6">
    <location>
        <begin position="368"/>
        <end position="392"/>
    </location>
</feature>
<evidence type="ECO:0000256" key="2">
    <source>
        <dbReference type="ARBA" id="ARBA00022475"/>
    </source>
</evidence>
<dbReference type="AlphaFoldDB" id="A0A418LVI0"/>
<dbReference type="Proteomes" id="UP000283523">
    <property type="component" value="Unassembled WGS sequence"/>
</dbReference>
<feature type="transmembrane region" description="Helical" evidence="6">
    <location>
        <begin position="275"/>
        <end position="297"/>
    </location>
</feature>
<feature type="transmembrane region" description="Helical" evidence="6">
    <location>
        <begin position="326"/>
        <end position="348"/>
    </location>
</feature>
<sequence>MIRNYFKIAWRSLLKNKLFSGINIVGLALGMTCSLLIWLWVKDELSYDRFMPDIDQLYAVRINFIGDDKTETSTLTNGLLAGILKKEIPEVQYSTKVQFPQELLIKAGDKAVKENGFYATADFFKVFNVPTIYGNADAALADLSKIIITRRTAEKFFGTDAALGKQLQFNNATYYTVGAVIDDLPTTSSLQFDWLINYDVQEQDWKKTWGNSFCMTYVKLTPQASQAKAEANMAGIYKRYTDWKAIIHPVLQPMQDVHLYTKYENGQAVGGRIEYVRIFALVALFILLIACVNFMNLATARSAMRAKEVGVRKVVGALRSSLIGQFLSEAILTSLLAVVVAILLTTLVLPTFNSVFEKQITLDLNEPILWLSIVVLVVVTGFVAGSYPALFLSSLQPIRILKGTLNFGAGAIHFRRALVVFQFMLSTFLIIGMLVVGRQMNYIQNKKLGLDRENILYTTIEGDLGDETGKRLETFRQELIRLPSIASATTTMTLPQNIQSSSGDLNWLGKPENIDANASAMTIGYDFIRTMGIQLVDGRDFDKNRPADSSAYLINESTVKLMKMQNPVGKQVKFWNGWGPIIGVMKDFHLQSLHQPITPLVLALAPSNTSYILIRTEAGKTQQAIADVERLTKRFNPNYPFDYHFADEEYDKMYRSEQQVNTLINYFGVLAIVISCLGLFGLAAFTAQQRTKEIGVRKVLGASVANIVSLLSTDFLKLVFVALVLATPLAYWALSKWLGSFEYRTELSWWLFSAGAVLATLVALLTISYQSIKAALMNPVKSLRTE</sequence>
<dbReference type="OrthoDB" id="5933722at2"/>
<dbReference type="InterPro" id="IPR003838">
    <property type="entry name" value="ABC3_permease_C"/>
</dbReference>
<feature type="transmembrane region" description="Helical" evidence="6">
    <location>
        <begin position="747"/>
        <end position="767"/>
    </location>
</feature>